<dbReference type="GO" id="GO:0004462">
    <property type="term" value="F:lactoylglutathione lyase activity"/>
    <property type="evidence" value="ECO:0007669"/>
    <property type="project" value="TreeGrafter"/>
</dbReference>
<evidence type="ECO:0000313" key="6">
    <source>
        <dbReference type="EMBL" id="HIV37548.1"/>
    </source>
</evidence>
<evidence type="ECO:0000256" key="1">
    <source>
        <dbReference type="ARBA" id="ARBA00030291"/>
    </source>
</evidence>
<dbReference type="PANTHER" id="PTHR46036:SF5">
    <property type="entry name" value="LACTOYLGLUTATHIONE LYASE"/>
    <property type="match status" value="1"/>
</dbReference>
<proteinExistence type="predicted"/>
<dbReference type="PANTHER" id="PTHR46036">
    <property type="entry name" value="LACTOYLGLUTATHIONE LYASE"/>
    <property type="match status" value="1"/>
</dbReference>
<evidence type="ECO:0000256" key="4">
    <source>
        <dbReference type="ARBA" id="ARBA00033298"/>
    </source>
</evidence>
<gene>
    <name evidence="6" type="ORF">H9747_00880</name>
</gene>
<dbReference type="AlphaFoldDB" id="A0A9D1PAG6"/>
<dbReference type="InterPro" id="IPR004360">
    <property type="entry name" value="Glyas_Fos-R_dOase_dom"/>
</dbReference>
<dbReference type="Gene3D" id="3.10.180.10">
    <property type="entry name" value="2,3-Dihydroxybiphenyl 1,2-Dioxygenase, domain 1"/>
    <property type="match status" value="1"/>
</dbReference>
<dbReference type="GO" id="GO:0005737">
    <property type="term" value="C:cytoplasm"/>
    <property type="evidence" value="ECO:0007669"/>
    <property type="project" value="TreeGrafter"/>
</dbReference>
<organism evidence="6 7">
    <name type="scientific">Candidatus Blautia stercorigallinarum</name>
    <dbReference type="NCBI Taxonomy" id="2838501"/>
    <lineage>
        <taxon>Bacteria</taxon>
        <taxon>Bacillati</taxon>
        <taxon>Bacillota</taxon>
        <taxon>Clostridia</taxon>
        <taxon>Lachnospirales</taxon>
        <taxon>Lachnospiraceae</taxon>
        <taxon>Blautia</taxon>
    </lineage>
</organism>
<feature type="domain" description="VOC" evidence="5">
    <location>
        <begin position="4"/>
        <end position="121"/>
    </location>
</feature>
<dbReference type="EMBL" id="DXIQ01000005">
    <property type="protein sequence ID" value="HIV37548.1"/>
    <property type="molecule type" value="Genomic_DNA"/>
</dbReference>
<name>A0A9D1PAG6_9FIRM</name>
<evidence type="ECO:0000313" key="7">
    <source>
        <dbReference type="Proteomes" id="UP000886814"/>
    </source>
</evidence>
<evidence type="ECO:0000256" key="2">
    <source>
        <dbReference type="ARBA" id="ARBA00030892"/>
    </source>
</evidence>
<dbReference type="GO" id="GO:0019243">
    <property type="term" value="P:methylglyoxal catabolic process to D-lactate via S-lactoyl-glutathione"/>
    <property type="evidence" value="ECO:0007669"/>
    <property type="project" value="TreeGrafter"/>
</dbReference>
<evidence type="ECO:0000256" key="3">
    <source>
        <dbReference type="ARBA" id="ARBA00032460"/>
    </source>
</evidence>
<reference evidence="6" key="2">
    <citation type="submission" date="2021-04" db="EMBL/GenBank/DDBJ databases">
        <authorList>
            <person name="Gilroy R."/>
        </authorList>
    </citation>
    <scope>NUCLEOTIDE SEQUENCE</scope>
    <source>
        <strain evidence="6">CHK195-9823</strain>
    </source>
</reference>
<dbReference type="InterPro" id="IPR029068">
    <property type="entry name" value="Glyas_Bleomycin-R_OHBP_Dase"/>
</dbReference>
<dbReference type="SUPFAM" id="SSF54593">
    <property type="entry name" value="Glyoxalase/Bleomycin resistance protein/Dihydroxybiphenyl dioxygenase"/>
    <property type="match status" value="1"/>
</dbReference>
<accession>A0A9D1PAG6</accession>
<reference evidence="6" key="1">
    <citation type="journal article" date="2021" name="PeerJ">
        <title>Extensive microbial diversity within the chicken gut microbiome revealed by metagenomics and culture.</title>
        <authorList>
            <person name="Gilroy R."/>
            <person name="Ravi A."/>
            <person name="Getino M."/>
            <person name="Pursley I."/>
            <person name="Horton D.L."/>
            <person name="Alikhan N.F."/>
            <person name="Baker D."/>
            <person name="Gharbi K."/>
            <person name="Hall N."/>
            <person name="Watson M."/>
            <person name="Adriaenssens E.M."/>
            <person name="Foster-Nyarko E."/>
            <person name="Jarju S."/>
            <person name="Secka A."/>
            <person name="Antonio M."/>
            <person name="Oren A."/>
            <person name="Chaudhuri R.R."/>
            <person name="La Ragione R."/>
            <person name="Hildebrand F."/>
            <person name="Pallen M.J."/>
        </authorList>
    </citation>
    <scope>NUCLEOTIDE SEQUENCE</scope>
    <source>
        <strain evidence="6">CHK195-9823</strain>
    </source>
</reference>
<dbReference type="Proteomes" id="UP000886814">
    <property type="component" value="Unassembled WGS sequence"/>
</dbReference>
<evidence type="ECO:0000259" key="5">
    <source>
        <dbReference type="PROSITE" id="PS51819"/>
    </source>
</evidence>
<dbReference type="InterPro" id="IPR037523">
    <property type="entry name" value="VOC_core"/>
</dbReference>
<comment type="caution">
    <text evidence="6">The sequence shown here is derived from an EMBL/GenBank/DDBJ whole genome shotgun (WGS) entry which is preliminary data.</text>
</comment>
<dbReference type="PROSITE" id="PS51819">
    <property type="entry name" value="VOC"/>
    <property type="match status" value="1"/>
</dbReference>
<sequence>MKFQMIHENYNVRDLDRSLAFYEKALGLKEKRRTVAKDGSFIIVYVGNETTDFELELTWMRDFDRDYDLGDCEFHLAFRTADFDQAHKLHEEMGCICFENPDMGIYFIKDPDGYWLEIVPER</sequence>
<protein>
    <recommendedName>
        <fullName evidence="2">Aldoketomutase</fullName>
    </recommendedName>
    <alternativeName>
        <fullName evidence="1">Ketone-aldehyde mutase</fullName>
    </alternativeName>
    <alternativeName>
        <fullName evidence="3">Methylglyoxalase</fullName>
    </alternativeName>
    <alternativeName>
        <fullName evidence="4">S-D-lactoylglutathione methylglyoxal lyase</fullName>
    </alternativeName>
</protein>
<dbReference type="Pfam" id="PF00903">
    <property type="entry name" value="Glyoxalase"/>
    <property type="match status" value="1"/>
</dbReference>